<dbReference type="InterPro" id="IPR037293">
    <property type="entry name" value="Gal_Oxidase_central_sf"/>
</dbReference>
<proteinExistence type="predicted"/>
<keyword evidence="3" id="KW-1185">Reference proteome</keyword>
<reference evidence="2 3" key="1">
    <citation type="submission" date="2013-09" db="EMBL/GenBank/DDBJ databases">
        <title>Corchorus capsularis genome sequencing.</title>
        <authorList>
            <person name="Alam M."/>
            <person name="Haque M.S."/>
            <person name="Islam M.S."/>
            <person name="Emdad E.M."/>
            <person name="Islam M.M."/>
            <person name="Ahmed B."/>
            <person name="Halim A."/>
            <person name="Hossen Q.M.M."/>
            <person name="Hossain M.Z."/>
            <person name="Ahmed R."/>
            <person name="Khan M.M."/>
            <person name="Islam R."/>
            <person name="Rashid M.M."/>
            <person name="Khan S.A."/>
            <person name="Rahman M.S."/>
            <person name="Alam M."/>
        </authorList>
    </citation>
    <scope>NUCLEOTIDE SEQUENCE [LARGE SCALE GENOMIC DNA]</scope>
    <source>
        <strain evidence="3">cv. CVL-1</strain>
        <tissue evidence="2">Whole seedling</tissue>
    </source>
</reference>
<dbReference type="EMBL" id="AWWV01013802">
    <property type="protein sequence ID" value="OMO59999.1"/>
    <property type="molecule type" value="Genomic_DNA"/>
</dbReference>
<name>A0A1R3GPM8_COCAP</name>
<evidence type="ECO:0000313" key="2">
    <source>
        <dbReference type="EMBL" id="OMO59999.1"/>
    </source>
</evidence>
<accession>A0A1R3GPM8</accession>
<evidence type="ECO:0000313" key="3">
    <source>
        <dbReference type="Proteomes" id="UP000188268"/>
    </source>
</evidence>
<comment type="caution">
    <text evidence="2">The sequence shown here is derived from an EMBL/GenBank/DDBJ whole genome shotgun (WGS) entry which is preliminary data.</text>
</comment>
<dbReference type="Proteomes" id="UP000188268">
    <property type="component" value="Unassembled WGS sequence"/>
</dbReference>
<dbReference type="InterPro" id="IPR006652">
    <property type="entry name" value="Kelch_1"/>
</dbReference>
<dbReference type="InterPro" id="IPR015915">
    <property type="entry name" value="Kelch-typ_b-propeller"/>
</dbReference>
<dbReference type="SUPFAM" id="SSF117281">
    <property type="entry name" value="Kelch motif"/>
    <property type="match status" value="1"/>
</dbReference>
<gene>
    <name evidence="2" type="ORF">CCACVL1_24475</name>
</gene>
<dbReference type="Gramene" id="OMO59999">
    <property type="protein sequence ID" value="OMO59999"/>
    <property type="gene ID" value="CCACVL1_24475"/>
</dbReference>
<dbReference type="AlphaFoldDB" id="A0A1R3GPM8"/>
<organism evidence="2 3">
    <name type="scientific">Corchorus capsularis</name>
    <name type="common">Jute</name>
    <dbReference type="NCBI Taxonomy" id="210143"/>
    <lineage>
        <taxon>Eukaryota</taxon>
        <taxon>Viridiplantae</taxon>
        <taxon>Streptophyta</taxon>
        <taxon>Embryophyta</taxon>
        <taxon>Tracheophyta</taxon>
        <taxon>Spermatophyta</taxon>
        <taxon>Magnoliopsida</taxon>
        <taxon>eudicotyledons</taxon>
        <taxon>Gunneridae</taxon>
        <taxon>Pentapetalae</taxon>
        <taxon>rosids</taxon>
        <taxon>malvids</taxon>
        <taxon>Malvales</taxon>
        <taxon>Malvaceae</taxon>
        <taxon>Grewioideae</taxon>
        <taxon>Apeibeae</taxon>
        <taxon>Corchorus</taxon>
    </lineage>
</organism>
<dbReference type="Gene3D" id="2.130.10.80">
    <property type="entry name" value="Galactose oxidase/kelch, beta-propeller"/>
    <property type="match status" value="1"/>
</dbReference>
<dbReference type="Pfam" id="PF01344">
    <property type="entry name" value="Kelch_1"/>
    <property type="match status" value="1"/>
</dbReference>
<evidence type="ECO:0000256" key="1">
    <source>
        <dbReference type="SAM" id="MobiDB-lite"/>
    </source>
</evidence>
<dbReference type="OrthoDB" id="1480588at2759"/>
<feature type="region of interest" description="Disordered" evidence="1">
    <location>
        <begin position="1"/>
        <end position="32"/>
    </location>
</feature>
<sequence>MSQSSFSNLPPPLLPMETTAKSIPPPPSLTMRRKQSMRRQVFTFFMSGCNRDVFVSLGMLSISKNAKEALWKSLDRCTPTGIFDPHVHKSLVYFNTLRPDDGWREAAPMISDRNLPTVIAGDGKIFAFGGLFPGPGLSPQPLVEVYDPRDNSWSPLPDYPCLMVPRVCMPVAVVHDKRILF</sequence>
<protein>
    <submittedName>
        <fullName evidence="2">Galactose oxidase, beta-propeller</fullName>
    </submittedName>
</protein>